<dbReference type="STRING" id="1903181.BTN85_2109"/>
<evidence type="ECO:0000313" key="4">
    <source>
        <dbReference type="Proteomes" id="UP000185744"/>
    </source>
</evidence>
<dbReference type="Pfam" id="PF18915">
    <property type="entry name" value="DUF5667"/>
    <property type="match status" value="1"/>
</dbReference>
<feature type="domain" description="DUF5667" evidence="2">
    <location>
        <begin position="56"/>
        <end position="165"/>
    </location>
</feature>
<dbReference type="InterPro" id="IPR043725">
    <property type="entry name" value="DUF5667"/>
</dbReference>
<dbReference type="EMBL" id="MSDW01000002">
    <property type="protein sequence ID" value="OKY77458.1"/>
    <property type="molecule type" value="Genomic_DNA"/>
</dbReference>
<organism evidence="3 4">
    <name type="scientific">Methanohalarchaeum thermophilum</name>
    <dbReference type="NCBI Taxonomy" id="1903181"/>
    <lineage>
        <taxon>Archaea</taxon>
        <taxon>Methanobacteriati</taxon>
        <taxon>Methanobacteriota</taxon>
        <taxon>Methanonatronarchaeia</taxon>
        <taxon>Methanonatronarchaeales</taxon>
        <taxon>Methanonatronarchaeaceae</taxon>
        <taxon>Candidatus Methanohalarchaeum</taxon>
    </lineage>
</organism>
<comment type="caution">
    <text evidence="3">The sequence shown here is derived from an EMBL/GenBank/DDBJ whole genome shotgun (WGS) entry which is preliminary data.</text>
</comment>
<feature type="compositionally biased region" description="Low complexity" evidence="1">
    <location>
        <begin position="515"/>
        <end position="538"/>
    </location>
</feature>
<name>A0A1Q6DSY6_METT1</name>
<dbReference type="InParanoid" id="A0A1Q6DSY6"/>
<gene>
    <name evidence="3" type="ORF">BTN85_2109</name>
</gene>
<dbReference type="Proteomes" id="UP000185744">
    <property type="component" value="Unassembled WGS sequence"/>
</dbReference>
<protein>
    <recommendedName>
        <fullName evidence="2">DUF5667 domain-containing protein</fullName>
    </recommendedName>
</protein>
<feature type="compositionally biased region" description="Basic and acidic residues" evidence="1">
    <location>
        <begin position="539"/>
        <end position="554"/>
    </location>
</feature>
<accession>A0A1Q6DSY6</accession>
<proteinExistence type="predicted"/>
<reference evidence="3" key="1">
    <citation type="submission" date="2016-12" db="EMBL/GenBank/DDBJ databases">
        <title>Discovery of methanogenic haloarchaea.</title>
        <authorList>
            <person name="Sorokin D.Y."/>
            <person name="Makarova K.S."/>
            <person name="Abbas B."/>
            <person name="Ferrer M."/>
            <person name="Golyshin P.N."/>
        </authorList>
    </citation>
    <scope>NUCLEOTIDE SEQUENCE [LARGE SCALE GENOMIC DNA]</scope>
    <source>
        <strain evidence="3">HMET1</strain>
    </source>
</reference>
<evidence type="ECO:0000256" key="1">
    <source>
        <dbReference type="SAM" id="MobiDB-lite"/>
    </source>
</evidence>
<keyword evidence="4" id="KW-1185">Reference proteome</keyword>
<evidence type="ECO:0000313" key="3">
    <source>
        <dbReference type="EMBL" id="OKY77458.1"/>
    </source>
</evidence>
<dbReference type="AlphaFoldDB" id="A0A1Q6DSY6"/>
<feature type="region of interest" description="Disordered" evidence="1">
    <location>
        <begin position="505"/>
        <end position="554"/>
    </location>
</feature>
<sequence>MKKPLLSNSKKLLLIPLIIGLISFSLFLVTPGTVQAQEQIQDQIKIKNEDKLPNPGITPDSYLYGLDRAMESIHLAITNGEQNKAKLHLKLAEERLSEGVEMGYRGNNKLADQMTEQYNKNVDQSLETTQEIAQEQERTQLQERIATQTTHHIEVLEHVMNRVPGQAREAIENAFTQSNNGREKALGQLSENAPDKAMQMRYQFANNIAMELQKKALDIEIEAEINTTSGNTTVTYEYNDTEGTFTLETTDVQTIVEETAERTELTIEEVKTYIELEYEPTQEHETEIEITATIEMDLTTVTVELDGEEQTFTLNTTDRKEIVREITQRTQLNPPEIYKNLEIDDERNIQINLTKTENKTTVNVTVGEKTINFTVNNTAPGCIMQEISERTNLTKDTVKNELRELEYFRQKANQFTKEINVTTELLERANEIGMNTTRFQMMLANSTSNNLNALVHAYNKAPEPAKNSLIHAMNTSMNGQQRALGHLKQTHPEKAEQIEKGMPPWAKEMKQKWENNNLPPGQQQNQNQKQNPGMGNNPIKDKEDNNGNEEIEKE</sequence>
<evidence type="ECO:0000259" key="2">
    <source>
        <dbReference type="Pfam" id="PF18915"/>
    </source>
</evidence>